<evidence type="ECO:0000256" key="4">
    <source>
        <dbReference type="PROSITE-ProRule" id="PRU00169"/>
    </source>
</evidence>
<feature type="domain" description="Response regulatory" evidence="6">
    <location>
        <begin position="1"/>
        <end position="79"/>
    </location>
</feature>
<keyword evidence="2" id="KW-0238">DNA-binding</keyword>
<evidence type="ECO:0000256" key="3">
    <source>
        <dbReference type="ARBA" id="ARBA00023163"/>
    </source>
</evidence>
<dbReference type="AlphaFoldDB" id="W5IGL3"/>
<dbReference type="PROSITE" id="PS50043">
    <property type="entry name" value="HTH_LUXR_2"/>
    <property type="match status" value="1"/>
</dbReference>
<dbReference type="InterPro" id="IPR036388">
    <property type="entry name" value="WH-like_DNA-bd_sf"/>
</dbReference>
<protein>
    <recommendedName>
        <fullName evidence="9">Response regulatory domain-containing protein</fullName>
    </recommendedName>
</protein>
<dbReference type="HOGENOM" id="CLU_1314678_0_0_11"/>
<dbReference type="GO" id="GO:0006355">
    <property type="term" value="P:regulation of DNA-templated transcription"/>
    <property type="evidence" value="ECO:0007669"/>
    <property type="project" value="InterPro"/>
</dbReference>
<dbReference type="InterPro" id="IPR000792">
    <property type="entry name" value="Tscrpt_reg_LuxR_C"/>
</dbReference>
<comment type="caution">
    <text evidence="7">The sequence shown here is derived from an EMBL/GenBank/DDBJ whole genome shotgun (WGS) entry which is preliminary data.</text>
</comment>
<keyword evidence="8" id="KW-1185">Reference proteome</keyword>
<evidence type="ECO:0000256" key="1">
    <source>
        <dbReference type="ARBA" id="ARBA00023015"/>
    </source>
</evidence>
<dbReference type="InterPro" id="IPR011006">
    <property type="entry name" value="CheY-like_superfamily"/>
</dbReference>
<dbReference type="PANTHER" id="PTHR43214:SF24">
    <property type="entry name" value="TRANSCRIPTIONAL REGULATORY PROTEIN NARL-RELATED"/>
    <property type="match status" value="1"/>
</dbReference>
<dbReference type="InterPro" id="IPR016032">
    <property type="entry name" value="Sig_transdc_resp-reg_C-effctor"/>
</dbReference>
<dbReference type="InterPro" id="IPR039420">
    <property type="entry name" value="WalR-like"/>
</dbReference>
<feature type="modified residue" description="4-aspartylphosphate" evidence="4">
    <location>
        <position position="14"/>
    </location>
</feature>
<dbReference type="SUPFAM" id="SSF46894">
    <property type="entry name" value="C-terminal effector domain of the bipartite response regulators"/>
    <property type="match status" value="1"/>
</dbReference>
<dbReference type="Pfam" id="PF00072">
    <property type="entry name" value="Response_reg"/>
    <property type="match status" value="1"/>
</dbReference>
<dbReference type="GO" id="GO:0000160">
    <property type="term" value="P:phosphorelay signal transduction system"/>
    <property type="evidence" value="ECO:0007669"/>
    <property type="project" value="InterPro"/>
</dbReference>
<dbReference type="InterPro" id="IPR001789">
    <property type="entry name" value="Sig_transdc_resp-reg_receiver"/>
</dbReference>
<dbReference type="SUPFAM" id="SSF52172">
    <property type="entry name" value="CheY-like"/>
    <property type="match status" value="1"/>
</dbReference>
<dbReference type="PROSITE" id="PS00622">
    <property type="entry name" value="HTH_LUXR_1"/>
    <property type="match status" value="1"/>
</dbReference>
<dbReference type="eggNOG" id="COG2197">
    <property type="taxonomic scope" value="Bacteria"/>
</dbReference>
<dbReference type="Gene3D" id="1.10.10.10">
    <property type="entry name" value="Winged helix-like DNA-binding domain superfamily/Winged helix DNA-binding domain"/>
    <property type="match status" value="1"/>
</dbReference>
<dbReference type="Pfam" id="PF00196">
    <property type="entry name" value="GerE"/>
    <property type="match status" value="1"/>
</dbReference>
<dbReference type="CDD" id="cd06170">
    <property type="entry name" value="LuxR_C_like"/>
    <property type="match status" value="1"/>
</dbReference>
<dbReference type="SMART" id="SM00421">
    <property type="entry name" value="HTH_LUXR"/>
    <property type="match status" value="1"/>
</dbReference>
<dbReference type="Gene3D" id="3.40.50.2300">
    <property type="match status" value="1"/>
</dbReference>
<proteinExistence type="predicted"/>
<evidence type="ECO:0000313" key="7">
    <source>
        <dbReference type="EMBL" id="EFG25972.1"/>
    </source>
</evidence>
<sequence>MRDPSTVPDALLIDMQLNDMTGVEVIHHIRQCNSSVGIVAMTSFPLKEYAHTAASYGAQGIVSKRNIHEIISALNIVSLGKPWENNDPMVDNSCFVTPQKAFAKLQVETLTARESQIMDAYCHGLSTQEIADKFAISINTVKTLAKRSFSKLGAHNRAQAVVLWVQKNKFHKILFYRSFCHPIGDLSSLPIKKPSRLVIASNSSIYWST</sequence>
<evidence type="ECO:0000259" key="5">
    <source>
        <dbReference type="PROSITE" id="PS50043"/>
    </source>
</evidence>
<organism evidence="7 8">
    <name type="scientific">Scardovia inopinata F0304</name>
    <dbReference type="NCBI Taxonomy" id="641146"/>
    <lineage>
        <taxon>Bacteria</taxon>
        <taxon>Bacillati</taxon>
        <taxon>Actinomycetota</taxon>
        <taxon>Actinomycetes</taxon>
        <taxon>Bifidobacteriales</taxon>
        <taxon>Bifidobacteriaceae</taxon>
        <taxon>Scardovia</taxon>
    </lineage>
</organism>
<evidence type="ECO:0000313" key="8">
    <source>
        <dbReference type="Proteomes" id="UP000005777"/>
    </source>
</evidence>
<evidence type="ECO:0008006" key="9">
    <source>
        <dbReference type="Google" id="ProtNLM"/>
    </source>
</evidence>
<keyword evidence="1" id="KW-0805">Transcription regulation</keyword>
<gene>
    <name evidence="7" type="ORF">HMPREF9020_01041</name>
</gene>
<evidence type="ECO:0000259" key="6">
    <source>
        <dbReference type="PROSITE" id="PS50110"/>
    </source>
</evidence>
<name>W5IGL3_SCAIO</name>
<feature type="domain" description="HTH luxR-type" evidence="5">
    <location>
        <begin position="103"/>
        <end position="168"/>
    </location>
</feature>
<keyword evidence="4" id="KW-0597">Phosphoprotein</keyword>
<dbReference type="GO" id="GO:0003677">
    <property type="term" value="F:DNA binding"/>
    <property type="evidence" value="ECO:0007669"/>
    <property type="project" value="UniProtKB-KW"/>
</dbReference>
<evidence type="ECO:0000256" key="2">
    <source>
        <dbReference type="ARBA" id="ARBA00023125"/>
    </source>
</evidence>
<dbReference type="PANTHER" id="PTHR43214">
    <property type="entry name" value="TWO-COMPONENT RESPONSE REGULATOR"/>
    <property type="match status" value="1"/>
</dbReference>
<dbReference type="PRINTS" id="PR00038">
    <property type="entry name" value="HTHLUXR"/>
</dbReference>
<dbReference type="PROSITE" id="PS50110">
    <property type="entry name" value="RESPONSE_REGULATORY"/>
    <property type="match status" value="1"/>
</dbReference>
<keyword evidence="3" id="KW-0804">Transcription</keyword>
<reference evidence="7 8" key="1">
    <citation type="submission" date="2012-01" db="EMBL/GenBank/DDBJ databases">
        <title>The Genome Sequence of Scardovia inopinata F0304.</title>
        <authorList>
            <consortium name="The Broad Institute Genome Sequencing Platform"/>
            <person name="Ward D."/>
            <person name="Earl A."/>
            <person name="Feldgarden M."/>
            <person name="Gevers D."/>
            <person name="Young S."/>
            <person name="Zeng Q."/>
            <person name="Koehrsen M."/>
            <person name="Alvarado L."/>
            <person name="Berlin A.M."/>
            <person name="Borenstein D."/>
            <person name="Chapman S.B."/>
            <person name="Chen Z."/>
            <person name="Engels R."/>
            <person name="Freedman E."/>
            <person name="Gellesch M."/>
            <person name="Goldberg J."/>
            <person name="Griggs A."/>
            <person name="Gujja S."/>
            <person name="Heilman E.R."/>
            <person name="Heiman D.I."/>
            <person name="Hepburn T.A."/>
            <person name="Howarth C."/>
            <person name="Jen D."/>
            <person name="Larson L."/>
            <person name="Mehta T."/>
            <person name="Park D."/>
            <person name="Pearson M."/>
            <person name="Richards J."/>
            <person name="Roberts A."/>
            <person name="Saif S."/>
            <person name="Shea T.D."/>
            <person name="Shenoy N."/>
            <person name="Sisk P."/>
            <person name="Stolte C."/>
            <person name="Sykes S.N."/>
            <person name="Walk T."/>
            <person name="White J."/>
            <person name="Yandava C."/>
            <person name="Izard J."/>
            <person name="Baranova O.V."/>
            <person name="Blanton J.M."/>
            <person name="Tanner A.C."/>
            <person name="Dewhirst F."/>
            <person name="Haas B."/>
            <person name="Nusbaum C."/>
            <person name="Birren B."/>
        </authorList>
    </citation>
    <scope>NUCLEOTIDE SEQUENCE [LARGE SCALE GENOMIC DNA]</scope>
    <source>
        <strain evidence="7 8">F0304</strain>
    </source>
</reference>
<accession>W5IGL3</accession>
<dbReference type="Proteomes" id="UP000005777">
    <property type="component" value="Unassembled WGS sequence"/>
</dbReference>
<dbReference type="EMBL" id="ADCX01000007">
    <property type="protein sequence ID" value="EFG25972.1"/>
    <property type="molecule type" value="Genomic_DNA"/>
</dbReference>